<evidence type="ECO:0000256" key="1">
    <source>
        <dbReference type="SAM" id="MobiDB-lite"/>
    </source>
</evidence>
<comment type="caution">
    <text evidence="2">The sequence shown here is derived from an EMBL/GenBank/DDBJ whole genome shotgun (WGS) entry which is preliminary data.</text>
</comment>
<protein>
    <recommendedName>
        <fullName evidence="4">Reverse transcriptase domain-containing protein</fullName>
    </recommendedName>
</protein>
<evidence type="ECO:0000313" key="3">
    <source>
        <dbReference type="Proteomes" id="UP001151760"/>
    </source>
</evidence>
<proteinExistence type="predicted"/>
<feature type="region of interest" description="Disordered" evidence="1">
    <location>
        <begin position="41"/>
        <end position="66"/>
    </location>
</feature>
<reference evidence="2" key="1">
    <citation type="journal article" date="2022" name="Int. J. Mol. Sci.">
        <title>Draft Genome of Tanacetum Coccineum: Genomic Comparison of Closely Related Tanacetum-Family Plants.</title>
        <authorList>
            <person name="Yamashiro T."/>
            <person name="Shiraishi A."/>
            <person name="Nakayama K."/>
            <person name="Satake H."/>
        </authorList>
    </citation>
    <scope>NUCLEOTIDE SEQUENCE</scope>
</reference>
<dbReference type="Proteomes" id="UP001151760">
    <property type="component" value="Unassembled WGS sequence"/>
</dbReference>
<evidence type="ECO:0000313" key="2">
    <source>
        <dbReference type="EMBL" id="GJS69530.1"/>
    </source>
</evidence>
<name>A0ABQ4XWT7_9ASTR</name>
<dbReference type="EMBL" id="BQNB010009868">
    <property type="protein sequence ID" value="GJS69530.1"/>
    <property type="molecule type" value="Genomic_DNA"/>
</dbReference>
<accession>A0ABQ4XWT7</accession>
<feature type="region of interest" description="Disordered" evidence="1">
    <location>
        <begin position="141"/>
        <end position="183"/>
    </location>
</feature>
<feature type="compositionally biased region" description="Basic and acidic residues" evidence="1">
    <location>
        <begin position="143"/>
        <end position="159"/>
    </location>
</feature>
<reference evidence="2" key="2">
    <citation type="submission" date="2022-01" db="EMBL/GenBank/DDBJ databases">
        <authorList>
            <person name="Yamashiro T."/>
            <person name="Shiraishi A."/>
            <person name="Satake H."/>
            <person name="Nakayama K."/>
        </authorList>
    </citation>
    <scope>NUCLEOTIDE SEQUENCE</scope>
</reference>
<organism evidence="2 3">
    <name type="scientific">Tanacetum coccineum</name>
    <dbReference type="NCBI Taxonomy" id="301880"/>
    <lineage>
        <taxon>Eukaryota</taxon>
        <taxon>Viridiplantae</taxon>
        <taxon>Streptophyta</taxon>
        <taxon>Embryophyta</taxon>
        <taxon>Tracheophyta</taxon>
        <taxon>Spermatophyta</taxon>
        <taxon>Magnoliopsida</taxon>
        <taxon>eudicotyledons</taxon>
        <taxon>Gunneridae</taxon>
        <taxon>Pentapetalae</taxon>
        <taxon>asterids</taxon>
        <taxon>campanulids</taxon>
        <taxon>Asterales</taxon>
        <taxon>Asteraceae</taxon>
        <taxon>Asteroideae</taxon>
        <taxon>Anthemideae</taxon>
        <taxon>Anthemidinae</taxon>
        <taxon>Tanacetum</taxon>
    </lineage>
</organism>
<sequence>MIVTRWFTLIVLSALRRSDKESMLSRSSQIRRYIKMDVEKNKNHGNQAGNGEAQARAYASGGNKPNPDSNVVTELGSFDIITGMDWLSLYYALIICDEKIDVMSFWHISLQKKPEDKSEEKRLEDVPVVQDFPEDFLGTDIAKITRKEPKPDKNKHENGKSTQEPNDPMIRRNKGLRSKGAFKDLDPSTFAYKRSSTLTHRDI</sequence>
<evidence type="ECO:0008006" key="4">
    <source>
        <dbReference type="Google" id="ProtNLM"/>
    </source>
</evidence>
<gene>
    <name evidence="2" type="ORF">Tco_0702371</name>
</gene>
<keyword evidence="3" id="KW-1185">Reference proteome</keyword>